<accession>A0A544Z2K0</accession>
<dbReference type="AlphaFoldDB" id="A0A544Z2K0"/>
<keyword evidence="1" id="KW-0560">Oxidoreductase</keyword>
<evidence type="ECO:0000313" key="2">
    <source>
        <dbReference type="Proteomes" id="UP000316541"/>
    </source>
</evidence>
<gene>
    <name evidence="1" type="ORF">FLX08_05235</name>
</gene>
<proteinExistence type="predicted"/>
<dbReference type="Pfam" id="PF19452">
    <property type="entry name" value="DUF5990"/>
    <property type="match status" value="1"/>
</dbReference>
<evidence type="ECO:0000313" key="1">
    <source>
        <dbReference type="EMBL" id="TQS23276.1"/>
    </source>
</evidence>
<dbReference type="GO" id="GO:0004497">
    <property type="term" value="F:monooxygenase activity"/>
    <property type="evidence" value="ECO:0007669"/>
    <property type="project" value="UniProtKB-KW"/>
</dbReference>
<organism evidence="1 2">
    <name type="scientific">Microbispora hainanensis</name>
    <dbReference type="NCBI Taxonomy" id="568844"/>
    <lineage>
        <taxon>Bacteria</taxon>
        <taxon>Bacillati</taxon>
        <taxon>Actinomycetota</taxon>
        <taxon>Actinomycetes</taxon>
        <taxon>Streptosporangiales</taxon>
        <taxon>Streptosporangiaceae</taxon>
        <taxon>Microbispora</taxon>
    </lineage>
</organism>
<reference evidence="1 2" key="1">
    <citation type="submission" date="2019-07" db="EMBL/GenBank/DDBJ databases">
        <title>Microbispora hainanensis DSM 45428.</title>
        <authorList>
            <person name="Thawai C."/>
        </authorList>
    </citation>
    <scope>NUCLEOTIDE SEQUENCE [LARGE SCALE GENOMIC DNA]</scope>
    <source>
        <strain evidence="1 2">DSM 45428</strain>
    </source>
</reference>
<keyword evidence="1" id="KW-0503">Monooxygenase</keyword>
<sequence length="152" mass="16017">MRIRIEATDLPGRVCPPGAGFPGYSGIHVGVQRRDRPGEVLDLHPGDAATAQWTLDCTVSATAEGAADIRGPYVQGRPGGRFVYLCWGTLDAAGGFTVFRRAKLMLDRLEPDLIEAAIGSGTLVGRLGLTDAQGRPLCAAVRPPVIAWSPAP</sequence>
<name>A0A544Z2K0_9ACTN</name>
<comment type="caution">
    <text evidence="1">The sequence shown here is derived from an EMBL/GenBank/DDBJ whole genome shotgun (WGS) entry which is preliminary data.</text>
</comment>
<dbReference type="EMBL" id="VIRM01000004">
    <property type="protein sequence ID" value="TQS23276.1"/>
    <property type="molecule type" value="Genomic_DNA"/>
</dbReference>
<dbReference type="InterPro" id="IPR046032">
    <property type="entry name" value="DUF5990"/>
</dbReference>
<dbReference type="RefSeq" id="WP_142617033.1">
    <property type="nucleotide sequence ID" value="NZ_VIRM01000004.1"/>
</dbReference>
<dbReference type="Proteomes" id="UP000316541">
    <property type="component" value="Unassembled WGS sequence"/>
</dbReference>
<protein>
    <submittedName>
        <fullName evidence="1">Monooxygenase</fullName>
    </submittedName>
</protein>